<keyword evidence="4" id="KW-0997">Cell inner membrane</keyword>
<keyword evidence="9" id="KW-0418">Kinase</keyword>
<evidence type="ECO:0000256" key="11">
    <source>
        <dbReference type="ARBA" id="ARBA00022989"/>
    </source>
</evidence>
<feature type="transmembrane region" description="Helical" evidence="13">
    <location>
        <begin position="521"/>
        <end position="539"/>
    </location>
</feature>
<evidence type="ECO:0000256" key="12">
    <source>
        <dbReference type="ARBA" id="ARBA00023136"/>
    </source>
</evidence>
<keyword evidence="16" id="KW-1185">Reference proteome</keyword>
<comment type="similarity">
    <text evidence="2">Belongs to the protein kinase superfamily. ADCK protein kinase family.</text>
</comment>
<feature type="domain" description="ABC1 atypical kinase-like" evidence="14">
    <location>
        <begin position="91"/>
        <end position="338"/>
    </location>
</feature>
<dbReference type="InterPro" id="IPR004147">
    <property type="entry name" value="ABC1_dom"/>
</dbReference>
<dbReference type="SUPFAM" id="SSF56112">
    <property type="entry name" value="Protein kinase-like (PK-like)"/>
    <property type="match status" value="1"/>
</dbReference>
<keyword evidence="7 13" id="KW-0812">Transmembrane</keyword>
<evidence type="ECO:0000256" key="8">
    <source>
        <dbReference type="ARBA" id="ARBA00022741"/>
    </source>
</evidence>
<proteinExistence type="inferred from homology"/>
<evidence type="ECO:0000256" key="7">
    <source>
        <dbReference type="ARBA" id="ARBA00022692"/>
    </source>
</evidence>
<evidence type="ECO:0000256" key="9">
    <source>
        <dbReference type="ARBA" id="ARBA00022777"/>
    </source>
</evidence>
<name>A0ABM5UVR5_9COXI</name>
<keyword evidence="6" id="KW-0831">Ubiquinone biosynthesis</keyword>
<evidence type="ECO:0000256" key="4">
    <source>
        <dbReference type="ARBA" id="ARBA00022519"/>
    </source>
</evidence>
<keyword evidence="5" id="KW-0808">Transferase</keyword>
<organism evidence="15 16">
    <name type="scientific">Candidatus Coxiella mudrowiae</name>
    <dbReference type="NCBI Taxonomy" id="2054173"/>
    <lineage>
        <taxon>Bacteria</taxon>
        <taxon>Pseudomonadati</taxon>
        <taxon>Pseudomonadota</taxon>
        <taxon>Gammaproteobacteria</taxon>
        <taxon>Legionellales</taxon>
        <taxon>Coxiellaceae</taxon>
        <taxon>Coxiella</taxon>
    </lineage>
</organism>
<accession>A0ABM5UVR5</accession>
<evidence type="ECO:0000256" key="5">
    <source>
        <dbReference type="ARBA" id="ARBA00022679"/>
    </source>
</evidence>
<dbReference type="InterPro" id="IPR010232">
    <property type="entry name" value="UbiB"/>
</dbReference>
<evidence type="ECO:0000313" key="16">
    <source>
        <dbReference type="Proteomes" id="UP000063965"/>
    </source>
</evidence>
<dbReference type="NCBIfam" id="TIGR01982">
    <property type="entry name" value="UbiB"/>
    <property type="match status" value="1"/>
</dbReference>
<keyword evidence="10" id="KW-0067">ATP-binding</keyword>
<dbReference type="Proteomes" id="UP000063965">
    <property type="component" value="Chromosome"/>
</dbReference>
<dbReference type="InterPro" id="IPR011009">
    <property type="entry name" value="Kinase-like_dom_sf"/>
</dbReference>
<dbReference type="PANTHER" id="PTHR10566:SF113">
    <property type="entry name" value="PROTEIN ACTIVITY OF BC1 COMPLEX KINASE 7, CHLOROPLASTIC"/>
    <property type="match status" value="1"/>
</dbReference>
<dbReference type="InterPro" id="IPR045308">
    <property type="entry name" value="UbiB_bact"/>
</dbReference>
<keyword evidence="12 13" id="KW-0472">Membrane</keyword>
<evidence type="ECO:0000256" key="10">
    <source>
        <dbReference type="ARBA" id="ARBA00022840"/>
    </source>
</evidence>
<sequence>MKWLFQLIRLIQINLILIRYGLIRPVVRELPPWLRILSYLNPWSFTQEDKPRGESLRIMLEELGPIFVKFGQLLSTRRDLLPDDITDELEKLQDRVPPFPSKIAKSLIETAYGKSVNEVFASFDENPLASASIAQVHAATLHDGSEVIVKVLRPHIARTIRRDIALMYLGAKMTRKLWKHGKRLKPIEIVAEFEQTIYHELDLMHEAANASQLRRNFLNSEKMYVPKIYWDYVHRDVMVMERIHGIRISNIAELKAANTNLKKLAEYGVEIFFTQVLHDSFFHADMHPGNLFVDVSDPENPQYLGVDFGIMGSLAPQDQRYIAENLLAFFKRDYRQVAVLHVESGWISADSRIDQFEAAIRTVCEPIFERPLKDISFSKLLLRLFQTANQFNMEIQPQLLLLQKTLFNVESLGLQLYPDLNLWRTAKPFIERWMRKQNGVTHLIETIAKELPASSEALAKLPLLFHNVLDEINFRQRLERKELPPLPTKKQKHSFLLGAGIAFLISALSSFFITSTTISSSWQWSALGLGVFLFLVGWML</sequence>
<protein>
    <submittedName>
        <fullName evidence="15">Ubiquinone biosynthesis protein UbiB</fullName>
    </submittedName>
</protein>
<comment type="pathway">
    <text evidence="1">Cofactor biosynthesis; ubiquinone biosynthesis [regulation].</text>
</comment>
<feature type="transmembrane region" description="Helical" evidence="13">
    <location>
        <begin position="495"/>
        <end position="515"/>
    </location>
</feature>
<keyword evidence="8" id="KW-0547">Nucleotide-binding</keyword>
<evidence type="ECO:0000259" key="14">
    <source>
        <dbReference type="Pfam" id="PF03109"/>
    </source>
</evidence>
<evidence type="ECO:0000256" key="13">
    <source>
        <dbReference type="SAM" id="Phobius"/>
    </source>
</evidence>
<evidence type="ECO:0000313" key="15">
    <source>
        <dbReference type="EMBL" id="AKQ34017.1"/>
    </source>
</evidence>
<reference evidence="15 16" key="1">
    <citation type="journal article" date="2015" name="Genome Biol. Evol.">
        <title>Distinctive Genome Reduction Rates Revealed by Genomic Analyses of Two Coxiella-Like Endosymbionts in Ticks.</title>
        <authorList>
            <person name="Gottlieb Y."/>
            <person name="Lalzar I."/>
            <person name="Klasson L."/>
        </authorList>
    </citation>
    <scope>NUCLEOTIDE SEQUENCE [LARGE SCALE GENOMIC DNA]</scope>
    <source>
        <strain evidence="15 16">CRt</strain>
    </source>
</reference>
<keyword evidence="15" id="KW-0830">Ubiquinone</keyword>
<dbReference type="PANTHER" id="PTHR10566">
    <property type="entry name" value="CHAPERONE-ACTIVITY OF BC1 COMPLEX CABC1 -RELATED"/>
    <property type="match status" value="1"/>
</dbReference>
<gene>
    <name evidence="15" type="primary">ubiB</name>
    <name evidence="15" type="ORF">CleRT_15460</name>
</gene>
<evidence type="ECO:0000256" key="1">
    <source>
        <dbReference type="ARBA" id="ARBA00005020"/>
    </source>
</evidence>
<dbReference type="InterPro" id="IPR050154">
    <property type="entry name" value="UbiB_kinase"/>
</dbReference>
<keyword evidence="11 13" id="KW-1133">Transmembrane helix</keyword>
<dbReference type="EMBL" id="CP011126">
    <property type="protein sequence ID" value="AKQ34017.1"/>
    <property type="molecule type" value="Genomic_DNA"/>
</dbReference>
<evidence type="ECO:0000256" key="6">
    <source>
        <dbReference type="ARBA" id="ARBA00022688"/>
    </source>
</evidence>
<evidence type="ECO:0000256" key="3">
    <source>
        <dbReference type="ARBA" id="ARBA00022475"/>
    </source>
</evidence>
<dbReference type="CDD" id="cd13972">
    <property type="entry name" value="UbiB"/>
    <property type="match status" value="1"/>
</dbReference>
<keyword evidence="3" id="KW-1003">Cell membrane</keyword>
<dbReference type="NCBIfam" id="NF003404">
    <property type="entry name" value="PRK04750.1"/>
    <property type="match status" value="1"/>
</dbReference>
<dbReference type="Pfam" id="PF03109">
    <property type="entry name" value="ABC1"/>
    <property type="match status" value="1"/>
</dbReference>
<evidence type="ECO:0000256" key="2">
    <source>
        <dbReference type="ARBA" id="ARBA00009670"/>
    </source>
</evidence>
<dbReference type="RefSeq" id="WP_048875702.1">
    <property type="nucleotide sequence ID" value="NZ_CP011126.1"/>
</dbReference>